<accession>A0A3M8W9N1</accession>
<comment type="caution">
    <text evidence="1">The sequence shown here is derived from an EMBL/GenBank/DDBJ whole genome shotgun (WGS) entry which is preliminary data.</text>
</comment>
<proteinExistence type="predicted"/>
<evidence type="ECO:0000313" key="2">
    <source>
        <dbReference type="Proteomes" id="UP000275401"/>
    </source>
</evidence>
<reference evidence="1 2" key="1">
    <citation type="submission" date="2018-11" db="EMBL/GenBank/DDBJ databases">
        <title>The Potential of Streptomyces as Biocontrol Agents against the Tomato grey mould, Botrytis cinerea (Gray mold) Frontiers in Microbiology.</title>
        <authorList>
            <person name="Li D."/>
        </authorList>
    </citation>
    <scope>NUCLEOTIDE SEQUENCE [LARGE SCALE GENOMIC DNA]</scope>
    <source>
        <strain evidence="1 2">NEAU-LD23</strain>
    </source>
</reference>
<protein>
    <submittedName>
        <fullName evidence="1">Uncharacterized protein</fullName>
    </submittedName>
</protein>
<dbReference type="AlphaFoldDB" id="A0A3M8W9N1"/>
<organism evidence="1 2">
    <name type="scientific">Streptomyces botrytidirepellens</name>
    <dbReference type="NCBI Taxonomy" id="2486417"/>
    <lineage>
        <taxon>Bacteria</taxon>
        <taxon>Bacillati</taxon>
        <taxon>Actinomycetota</taxon>
        <taxon>Actinomycetes</taxon>
        <taxon>Kitasatosporales</taxon>
        <taxon>Streptomycetaceae</taxon>
        <taxon>Streptomyces</taxon>
    </lineage>
</organism>
<sequence>MTSRIPRTLLPSARLDGDKTSGPVDELTEAAAADNDAALLPPGAGVGAYLDTITGHVSVDGVLEQARRDGVDLEELEQAAADRLGAAARRLNGPGGQSQADRERAAALNLLIDKIGALQPHNENEDQLVHYITLLVEAARDGDEELIDAIGAILAKTRDVPRALGALLANIHRTCPDDTRRPDGRPDMLALSGTHERKPFVQRAGNSERDAQELWETRRAASQLLDAALTGLKDRGHQDGTLAVLRKGLAAAPELATPAVRIAAEDPQAAAASWLGEVRTEDAMVPYSDWFGDWSDFWGNYAWQPLRGGDHRAVSDCRAVVERLREMAKGRGSA</sequence>
<dbReference type="EMBL" id="RIBZ01000203">
    <property type="protein sequence ID" value="RNG26250.1"/>
    <property type="molecule type" value="Genomic_DNA"/>
</dbReference>
<keyword evidence="2" id="KW-1185">Reference proteome</keyword>
<dbReference type="Proteomes" id="UP000275401">
    <property type="component" value="Unassembled WGS sequence"/>
</dbReference>
<evidence type="ECO:0000313" key="1">
    <source>
        <dbReference type="EMBL" id="RNG26250.1"/>
    </source>
</evidence>
<dbReference type="RefSeq" id="WP_123100559.1">
    <property type="nucleotide sequence ID" value="NZ_RIBZ01000203.1"/>
</dbReference>
<gene>
    <name evidence="1" type="ORF">EEJ42_15745</name>
</gene>
<name>A0A3M8W9N1_9ACTN</name>